<proteinExistence type="predicted"/>
<comment type="caution">
    <text evidence="1">The sequence shown here is derived from an EMBL/GenBank/DDBJ whole genome shotgun (WGS) entry which is preliminary data.</text>
</comment>
<dbReference type="Proteomes" id="UP001057402">
    <property type="component" value="Chromosome 3"/>
</dbReference>
<organism evidence="1 2">
    <name type="scientific">Melastoma candidum</name>
    <dbReference type="NCBI Taxonomy" id="119954"/>
    <lineage>
        <taxon>Eukaryota</taxon>
        <taxon>Viridiplantae</taxon>
        <taxon>Streptophyta</taxon>
        <taxon>Embryophyta</taxon>
        <taxon>Tracheophyta</taxon>
        <taxon>Spermatophyta</taxon>
        <taxon>Magnoliopsida</taxon>
        <taxon>eudicotyledons</taxon>
        <taxon>Gunneridae</taxon>
        <taxon>Pentapetalae</taxon>
        <taxon>rosids</taxon>
        <taxon>malvids</taxon>
        <taxon>Myrtales</taxon>
        <taxon>Melastomataceae</taxon>
        <taxon>Melastomatoideae</taxon>
        <taxon>Melastomateae</taxon>
        <taxon>Melastoma</taxon>
    </lineage>
</organism>
<dbReference type="EMBL" id="CM042882">
    <property type="protein sequence ID" value="KAI4379182.1"/>
    <property type="molecule type" value="Genomic_DNA"/>
</dbReference>
<gene>
    <name evidence="1" type="ORF">MLD38_005511</name>
</gene>
<reference evidence="2" key="1">
    <citation type="journal article" date="2023" name="Front. Plant Sci.">
        <title>Chromosomal-level genome assembly of Melastoma candidum provides insights into trichome evolution.</title>
        <authorList>
            <person name="Zhong Y."/>
            <person name="Wu W."/>
            <person name="Sun C."/>
            <person name="Zou P."/>
            <person name="Liu Y."/>
            <person name="Dai S."/>
            <person name="Zhou R."/>
        </authorList>
    </citation>
    <scope>NUCLEOTIDE SEQUENCE [LARGE SCALE GENOMIC DNA]</scope>
</reference>
<sequence>MIFVDGVPFPLSSSPPAREAVVALLDHPYLVSASDAFRESTEVNFSEGGRPRCVYVFQREFATVDPSLVDFAGTDEATTCVGLVIRNRRSGRTSVAHLDSPGVVELGLAQILSGISSGDSCAEFDVHIVGAFEDAPTNLVKENHGTDDPGERDGYSLPLCAKIVECLQRRGENFYIQTLFVLKHNTRMDSEGQTFPIFHGCLVEISTGTLFPACFNGSSRGPDEIVRRIRLTACHDDETWKGKLLDTYDTESDEYRVASCSWSRRQALMASSLQLVSDSQLLIYCSTSPSAEGPNFVPNLRRNFDYLIKHPDWRETFPGRRPRIFKRSDNGNWLRC</sequence>
<name>A0ACB9RJG4_9MYRT</name>
<keyword evidence="2" id="KW-1185">Reference proteome</keyword>
<evidence type="ECO:0000313" key="1">
    <source>
        <dbReference type="EMBL" id="KAI4379182.1"/>
    </source>
</evidence>
<protein>
    <submittedName>
        <fullName evidence="1">Uncharacterized protein</fullName>
    </submittedName>
</protein>
<accession>A0ACB9RJG4</accession>
<evidence type="ECO:0000313" key="2">
    <source>
        <dbReference type="Proteomes" id="UP001057402"/>
    </source>
</evidence>